<dbReference type="Proteomes" id="UP001241747">
    <property type="component" value="Unassembled WGS sequence"/>
</dbReference>
<keyword evidence="2" id="KW-1185">Reference proteome</keyword>
<comment type="caution">
    <text evidence="1">The sequence shown here is derived from an EMBL/GenBank/DDBJ whole genome shotgun (WGS) entry which is preliminary data.</text>
</comment>
<name>A0ABU0LJ93_XANAG</name>
<reference evidence="1 2" key="1">
    <citation type="submission" date="2023-07" db="EMBL/GenBank/DDBJ databases">
        <title>Genomic Encyclopedia of Type Strains, Phase IV (KMG-IV): sequencing the most valuable type-strain genomes for metagenomic binning, comparative biology and taxonomic classification.</title>
        <authorList>
            <person name="Goeker M."/>
        </authorList>
    </citation>
    <scope>NUCLEOTIDE SEQUENCE [LARGE SCALE GENOMIC DNA]</scope>
    <source>
        <strain evidence="1 2">DSM 3770</strain>
    </source>
</reference>
<dbReference type="EMBL" id="JAUSVY010000013">
    <property type="protein sequence ID" value="MDQ0507148.1"/>
    <property type="molecule type" value="Genomic_DNA"/>
</dbReference>
<evidence type="ECO:0000313" key="2">
    <source>
        <dbReference type="Proteomes" id="UP001241747"/>
    </source>
</evidence>
<accession>A0ABU0LJ93</accession>
<organism evidence="1 2">
    <name type="scientific">Xanthobacter agilis</name>
    <dbReference type="NCBI Taxonomy" id="47492"/>
    <lineage>
        <taxon>Bacteria</taxon>
        <taxon>Pseudomonadati</taxon>
        <taxon>Pseudomonadota</taxon>
        <taxon>Alphaproteobacteria</taxon>
        <taxon>Hyphomicrobiales</taxon>
        <taxon>Xanthobacteraceae</taxon>
        <taxon>Xanthobacter</taxon>
    </lineage>
</organism>
<sequence>MQRHRHQDFIRFLNARQRDIPPGRLVHVILDNYTAHKGSGGWGERPTRGQRRRA</sequence>
<protein>
    <recommendedName>
        <fullName evidence="3">Transposase</fullName>
    </recommendedName>
</protein>
<evidence type="ECO:0008006" key="3">
    <source>
        <dbReference type="Google" id="ProtNLM"/>
    </source>
</evidence>
<proteinExistence type="predicted"/>
<gene>
    <name evidence="1" type="ORF">QOZ94_003964</name>
</gene>
<evidence type="ECO:0000313" key="1">
    <source>
        <dbReference type="EMBL" id="MDQ0507148.1"/>
    </source>
</evidence>